<keyword evidence="3 7" id="KW-0812">Transmembrane</keyword>
<evidence type="ECO:0000313" key="8">
    <source>
        <dbReference type="EMBL" id="CAI8017364.1"/>
    </source>
</evidence>
<evidence type="ECO:0000256" key="1">
    <source>
        <dbReference type="ARBA" id="ARBA00004586"/>
    </source>
</evidence>
<name>A0AA35WEC1_GEOBA</name>
<dbReference type="InterPro" id="IPR028945">
    <property type="entry name" value="Get1"/>
</dbReference>
<feature type="transmembrane region" description="Helical" evidence="7">
    <location>
        <begin position="105"/>
        <end position="131"/>
    </location>
</feature>
<evidence type="ECO:0000256" key="3">
    <source>
        <dbReference type="ARBA" id="ARBA00022692"/>
    </source>
</evidence>
<evidence type="ECO:0000256" key="6">
    <source>
        <dbReference type="ARBA" id="ARBA00023136"/>
    </source>
</evidence>
<comment type="subcellular location">
    <subcellularLocation>
        <location evidence="1">Endoplasmic reticulum membrane</location>
    </subcellularLocation>
</comment>
<keyword evidence="9" id="KW-1185">Reference proteome</keyword>
<dbReference type="GO" id="GO:0043529">
    <property type="term" value="C:GET complex"/>
    <property type="evidence" value="ECO:0007669"/>
    <property type="project" value="TreeGrafter"/>
</dbReference>
<evidence type="ECO:0000256" key="7">
    <source>
        <dbReference type="SAM" id="Phobius"/>
    </source>
</evidence>
<reference evidence="8" key="1">
    <citation type="submission" date="2023-03" db="EMBL/GenBank/DDBJ databases">
        <authorList>
            <person name="Steffen K."/>
            <person name="Cardenas P."/>
        </authorList>
    </citation>
    <scope>NUCLEOTIDE SEQUENCE</scope>
</reference>
<comment type="similarity">
    <text evidence="2">Belongs to the WRB/GET1 family.</text>
</comment>
<organism evidence="8 9">
    <name type="scientific">Geodia barretti</name>
    <name type="common">Barrett's horny sponge</name>
    <dbReference type="NCBI Taxonomy" id="519541"/>
    <lineage>
        <taxon>Eukaryota</taxon>
        <taxon>Metazoa</taxon>
        <taxon>Porifera</taxon>
        <taxon>Demospongiae</taxon>
        <taxon>Heteroscleromorpha</taxon>
        <taxon>Tetractinellida</taxon>
        <taxon>Astrophorina</taxon>
        <taxon>Geodiidae</taxon>
        <taxon>Geodia</taxon>
    </lineage>
</organism>
<keyword evidence="4" id="KW-0256">Endoplasmic reticulum</keyword>
<keyword evidence="6 7" id="KW-0472">Membrane</keyword>
<accession>A0AA35WEC1</accession>
<evidence type="ECO:0000256" key="2">
    <source>
        <dbReference type="ARBA" id="ARBA00010799"/>
    </source>
</evidence>
<sequence>MSTAVVISVNYGPLLLIFSVILVSKLLRSVLTQLSSWALRHVVPLPACLGRTRSELAHLKREIAAVSIADDFAVHSRLKRQQITKETELSMIEGEYRNTILKKQALVEALATILLVILLLELLPIMVVIYWRSVPVVVLPEHTMWPLGGVVRFPTQTAGGVGSPIWALCSRQGLRALATLLSKK</sequence>
<proteinExistence type="inferred from homology"/>
<keyword evidence="5 7" id="KW-1133">Transmembrane helix</keyword>
<dbReference type="PANTHER" id="PTHR42650:SF1">
    <property type="entry name" value="GUIDED ENTRY OF TAIL-ANCHORED PROTEINS FACTOR 1"/>
    <property type="match status" value="1"/>
</dbReference>
<dbReference type="EMBL" id="CASHTH010001619">
    <property type="protein sequence ID" value="CAI8017364.1"/>
    <property type="molecule type" value="Genomic_DNA"/>
</dbReference>
<protein>
    <submittedName>
        <fullName evidence="8">Guided entry of tail-anchored proteins factor 1</fullName>
    </submittedName>
</protein>
<dbReference type="PANTHER" id="PTHR42650">
    <property type="entry name" value="TAIL-ANCHORED PROTEIN INSERTION RECEPTOR WRB"/>
    <property type="match status" value="1"/>
</dbReference>
<evidence type="ECO:0000256" key="4">
    <source>
        <dbReference type="ARBA" id="ARBA00022824"/>
    </source>
</evidence>
<dbReference type="Proteomes" id="UP001174909">
    <property type="component" value="Unassembled WGS sequence"/>
</dbReference>
<dbReference type="GO" id="GO:0005789">
    <property type="term" value="C:endoplasmic reticulum membrane"/>
    <property type="evidence" value="ECO:0007669"/>
    <property type="project" value="UniProtKB-SubCell"/>
</dbReference>
<dbReference type="GO" id="GO:0071816">
    <property type="term" value="P:tail-anchored membrane protein insertion into ER membrane"/>
    <property type="evidence" value="ECO:0007669"/>
    <property type="project" value="InterPro"/>
</dbReference>
<dbReference type="AlphaFoldDB" id="A0AA35WEC1"/>
<feature type="transmembrane region" description="Helical" evidence="7">
    <location>
        <begin position="6"/>
        <end position="27"/>
    </location>
</feature>
<dbReference type="Pfam" id="PF04420">
    <property type="entry name" value="CHD5"/>
    <property type="match status" value="1"/>
</dbReference>
<evidence type="ECO:0000313" key="9">
    <source>
        <dbReference type="Proteomes" id="UP001174909"/>
    </source>
</evidence>
<dbReference type="GO" id="GO:0043495">
    <property type="term" value="F:protein-membrane adaptor activity"/>
    <property type="evidence" value="ECO:0007669"/>
    <property type="project" value="TreeGrafter"/>
</dbReference>
<gene>
    <name evidence="8" type="ORF">GBAR_LOCUS10551</name>
</gene>
<comment type="caution">
    <text evidence="8">The sequence shown here is derived from an EMBL/GenBank/DDBJ whole genome shotgun (WGS) entry which is preliminary data.</text>
</comment>
<evidence type="ECO:0000256" key="5">
    <source>
        <dbReference type="ARBA" id="ARBA00022989"/>
    </source>
</evidence>